<reference evidence="2 3" key="1">
    <citation type="journal article" date="2011" name="Stand. Genomic Sci.">
        <title>Non-contiguous finished genome sequence and contextual data of the filamentous soil bacterium Ktedonobacter racemifer type strain (SOSP1-21).</title>
        <authorList>
            <person name="Chang Y.J."/>
            <person name="Land M."/>
            <person name="Hauser L."/>
            <person name="Chertkov O."/>
            <person name="Del Rio T.G."/>
            <person name="Nolan M."/>
            <person name="Copeland A."/>
            <person name="Tice H."/>
            <person name="Cheng J.F."/>
            <person name="Lucas S."/>
            <person name="Han C."/>
            <person name="Goodwin L."/>
            <person name="Pitluck S."/>
            <person name="Ivanova N."/>
            <person name="Ovchinikova G."/>
            <person name="Pati A."/>
            <person name="Chen A."/>
            <person name="Palaniappan K."/>
            <person name="Mavromatis K."/>
            <person name="Liolios K."/>
            <person name="Brettin T."/>
            <person name="Fiebig A."/>
            <person name="Rohde M."/>
            <person name="Abt B."/>
            <person name="Goker M."/>
            <person name="Detter J.C."/>
            <person name="Woyke T."/>
            <person name="Bristow J."/>
            <person name="Eisen J.A."/>
            <person name="Markowitz V."/>
            <person name="Hugenholtz P."/>
            <person name="Kyrpides N.C."/>
            <person name="Klenk H.P."/>
            <person name="Lapidus A."/>
        </authorList>
    </citation>
    <scope>NUCLEOTIDE SEQUENCE [LARGE SCALE GENOMIC DNA]</scope>
    <source>
        <strain evidence="3">DSM 44963</strain>
    </source>
</reference>
<dbReference type="InterPro" id="IPR008538">
    <property type="entry name" value="Uma2"/>
</dbReference>
<dbReference type="RefSeq" id="WP_007912713.1">
    <property type="nucleotide sequence ID" value="NZ_ADVG01000002.1"/>
</dbReference>
<dbReference type="PANTHER" id="PTHR34107:SF4">
    <property type="entry name" value="SLL1222 PROTEIN"/>
    <property type="match status" value="1"/>
</dbReference>
<dbReference type="AlphaFoldDB" id="D6TPR8"/>
<dbReference type="Proteomes" id="UP000004508">
    <property type="component" value="Unassembled WGS sequence"/>
</dbReference>
<dbReference type="InParanoid" id="D6TPR8"/>
<comment type="caution">
    <text evidence="2">The sequence shown here is derived from an EMBL/GenBank/DDBJ whole genome shotgun (WGS) entry which is preliminary data.</text>
</comment>
<keyword evidence="3" id="KW-1185">Reference proteome</keyword>
<dbReference type="EMBL" id="ADVG01000002">
    <property type="protein sequence ID" value="EFH87503.1"/>
    <property type="molecule type" value="Genomic_DNA"/>
</dbReference>
<dbReference type="OrthoDB" id="9793127at2"/>
<protein>
    <recommendedName>
        <fullName evidence="1">Putative restriction endonuclease domain-containing protein</fullName>
    </recommendedName>
</protein>
<feature type="domain" description="Putative restriction endonuclease" evidence="1">
    <location>
        <begin position="28"/>
        <end position="193"/>
    </location>
</feature>
<evidence type="ECO:0000313" key="2">
    <source>
        <dbReference type="EMBL" id="EFH87503.1"/>
    </source>
</evidence>
<dbReference type="Gene3D" id="3.90.1570.10">
    <property type="entry name" value="tt1808, chain A"/>
    <property type="match status" value="1"/>
</dbReference>
<dbReference type="InterPro" id="IPR012296">
    <property type="entry name" value="Nuclease_put_TT1808"/>
</dbReference>
<dbReference type="SUPFAM" id="SSF52980">
    <property type="entry name" value="Restriction endonuclease-like"/>
    <property type="match status" value="1"/>
</dbReference>
<dbReference type="CDD" id="cd06260">
    <property type="entry name" value="DUF820-like"/>
    <property type="match status" value="1"/>
</dbReference>
<proteinExistence type="predicted"/>
<evidence type="ECO:0000259" key="1">
    <source>
        <dbReference type="Pfam" id="PF05685"/>
    </source>
</evidence>
<organism evidence="2 3">
    <name type="scientific">Ktedonobacter racemifer DSM 44963</name>
    <dbReference type="NCBI Taxonomy" id="485913"/>
    <lineage>
        <taxon>Bacteria</taxon>
        <taxon>Bacillati</taxon>
        <taxon>Chloroflexota</taxon>
        <taxon>Ktedonobacteria</taxon>
        <taxon>Ktedonobacterales</taxon>
        <taxon>Ktedonobacteraceae</taxon>
        <taxon>Ktedonobacter</taxon>
    </lineage>
</organism>
<name>D6TPR8_KTERA</name>
<sequence>MATRESLPVVAPANGVPGPPQGQWTYTEYAAIPEDGQRYEVVRGILYMAPSPGWEHQEIVLEIASYLRSFVKEAGLGKVGVAPLDVELGLGTIVQPDVFVVLNRHLDSITPSRVIGAPDLVVEVSSPSTARHDLHEKLEAYAAAGVPEYWVVNPDARMLEVLALEQGNYRSLGLFSGSSLISSRILPGLTVTVGVFFT</sequence>
<dbReference type="InterPro" id="IPR011335">
    <property type="entry name" value="Restrct_endonuc-II-like"/>
</dbReference>
<evidence type="ECO:0000313" key="3">
    <source>
        <dbReference type="Proteomes" id="UP000004508"/>
    </source>
</evidence>
<dbReference type="eggNOG" id="COG4636">
    <property type="taxonomic scope" value="Bacteria"/>
</dbReference>
<dbReference type="Pfam" id="PF05685">
    <property type="entry name" value="Uma2"/>
    <property type="match status" value="1"/>
</dbReference>
<dbReference type="PANTHER" id="PTHR34107">
    <property type="entry name" value="SLL0198 PROTEIN-RELATED"/>
    <property type="match status" value="1"/>
</dbReference>
<gene>
    <name evidence="2" type="ORF">Krac_8837</name>
</gene>
<accession>D6TPR8</accession>